<protein>
    <submittedName>
        <fullName evidence="2">Uncharacterized protein</fullName>
    </submittedName>
</protein>
<sequence length="295" mass="30961">MLVPFTSLLALASLVVAAPLEKRSKVLASGNGMKSGAISKTLSWQSSGKLIQGGCPSTVKISSCYQVLLNSAGNLASRSLSDDSIFADSDDSHHQTTLSDAYYAETSPFLAPAEIGGPEYEEMTVEVEDSSALVKRASARQRIEMYSMPLAASGSTWTFTWKSYLSTGTSTSGTFFHLFQLLRRDGNGGYILSLGAVNGKAVVQDSIRGCSSCASIPISSFTGKTVSHTLKVKFGSSGTLSYKAVDSASKKTLLSYSAKGQMGSSASLKAGAYRAVTSGMSAVKAYVGDFAFKKS</sequence>
<reference evidence="2 3" key="1">
    <citation type="submission" date="2016-07" db="EMBL/GenBank/DDBJ databases">
        <title>Pervasive Adenine N6-methylation of Active Genes in Fungi.</title>
        <authorList>
            <consortium name="DOE Joint Genome Institute"/>
            <person name="Mondo S.J."/>
            <person name="Dannebaum R.O."/>
            <person name="Kuo R.C."/>
            <person name="Labutti K."/>
            <person name="Haridas S."/>
            <person name="Kuo A."/>
            <person name="Salamov A."/>
            <person name="Ahrendt S.R."/>
            <person name="Lipzen A."/>
            <person name="Sullivan W."/>
            <person name="Andreopoulos W.B."/>
            <person name="Clum A."/>
            <person name="Lindquist E."/>
            <person name="Daum C."/>
            <person name="Ramamoorthy G.K."/>
            <person name="Gryganskyi A."/>
            <person name="Culley D."/>
            <person name="Magnuson J.K."/>
            <person name="James T.Y."/>
            <person name="O'Malley M.A."/>
            <person name="Stajich J.E."/>
            <person name="Spatafora J.W."/>
            <person name="Visel A."/>
            <person name="Grigoriev I.V."/>
        </authorList>
    </citation>
    <scope>NUCLEOTIDE SEQUENCE [LARGE SCALE GENOMIC DNA]</scope>
    <source>
        <strain evidence="2 3">62-1032</strain>
    </source>
</reference>
<dbReference type="OrthoDB" id="2534186at2759"/>
<comment type="caution">
    <text evidence="2">The sequence shown here is derived from an EMBL/GenBank/DDBJ whole genome shotgun (WGS) entry which is preliminary data.</text>
</comment>
<accession>A0A1Y2DZG9</accession>
<dbReference type="Proteomes" id="UP000193467">
    <property type="component" value="Unassembled WGS sequence"/>
</dbReference>
<evidence type="ECO:0000313" key="3">
    <source>
        <dbReference type="Proteomes" id="UP000193467"/>
    </source>
</evidence>
<organism evidence="2 3">
    <name type="scientific">Leucosporidium creatinivorum</name>
    <dbReference type="NCBI Taxonomy" id="106004"/>
    <lineage>
        <taxon>Eukaryota</taxon>
        <taxon>Fungi</taxon>
        <taxon>Dikarya</taxon>
        <taxon>Basidiomycota</taxon>
        <taxon>Pucciniomycotina</taxon>
        <taxon>Microbotryomycetes</taxon>
        <taxon>Leucosporidiales</taxon>
        <taxon>Leucosporidium</taxon>
    </lineage>
</organism>
<keyword evidence="3" id="KW-1185">Reference proteome</keyword>
<evidence type="ECO:0000313" key="2">
    <source>
        <dbReference type="EMBL" id="ORY64627.1"/>
    </source>
</evidence>
<gene>
    <name evidence="2" type="ORF">BCR35DRAFT_283153</name>
</gene>
<name>A0A1Y2DZG9_9BASI</name>
<dbReference type="AlphaFoldDB" id="A0A1Y2DZG9"/>
<evidence type="ECO:0000256" key="1">
    <source>
        <dbReference type="SAM" id="SignalP"/>
    </source>
</evidence>
<proteinExistence type="predicted"/>
<keyword evidence="1" id="KW-0732">Signal</keyword>
<feature type="signal peptide" evidence="1">
    <location>
        <begin position="1"/>
        <end position="17"/>
    </location>
</feature>
<dbReference type="EMBL" id="MCGR01000066">
    <property type="protein sequence ID" value="ORY64627.1"/>
    <property type="molecule type" value="Genomic_DNA"/>
</dbReference>
<feature type="chain" id="PRO_5013118891" evidence="1">
    <location>
        <begin position="18"/>
        <end position="295"/>
    </location>
</feature>
<dbReference type="InParanoid" id="A0A1Y2DZG9"/>